<gene>
    <name evidence="1" type="ORF">ACFQ21_00295</name>
</gene>
<reference evidence="2" key="1">
    <citation type="journal article" date="2019" name="Int. J. Syst. Evol. Microbiol.">
        <title>The Global Catalogue of Microorganisms (GCM) 10K type strain sequencing project: providing services to taxonomists for standard genome sequencing and annotation.</title>
        <authorList>
            <consortium name="The Broad Institute Genomics Platform"/>
            <consortium name="The Broad Institute Genome Sequencing Center for Infectious Disease"/>
            <person name="Wu L."/>
            <person name="Ma J."/>
        </authorList>
    </citation>
    <scope>NUCLEOTIDE SEQUENCE [LARGE SCALE GENOMIC DNA]</scope>
    <source>
        <strain evidence="2">CCUG 58938</strain>
    </source>
</reference>
<proteinExistence type="predicted"/>
<evidence type="ECO:0000313" key="2">
    <source>
        <dbReference type="Proteomes" id="UP001597112"/>
    </source>
</evidence>
<organism evidence="1 2">
    <name type="scientific">Ohtaekwangia kribbensis</name>
    <dbReference type="NCBI Taxonomy" id="688913"/>
    <lineage>
        <taxon>Bacteria</taxon>
        <taxon>Pseudomonadati</taxon>
        <taxon>Bacteroidota</taxon>
        <taxon>Cytophagia</taxon>
        <taxon>Cytophagales</taxon>
        <taxon>Fulvivirgaceae</taxon>
        <taxon>Ohtaekwangia</taxon>
    </lineage>
</organism>
<dbReference type="Proteomes" id="UP001597112">
    <property type="component" value="Unassembled WGS sequence"/>
</dbReference>
<keyword evidence="2" id="KW-1185">Reference proteome</keyword>
<evidence type="ECO:0000313" key="1">
    <source>
        <dbReference type="EMBL" id="MFD0997717.1"/>
    </source>
</evidence>
<dbReference type="RefSeq" id="WP_377573174.1">
    <property type="nucleotide sequence ID" value="NZ_JBHTKA010000001.1"/>
</dbReference>
<accession>A0ABW3JV38</accession>
<comment type="caution">
    <text evidence="1">The sequence shown here is derived from an EMBL/GenBank/DDBJ whole genome shotgun (WGS) entry which is preliminary data.</text>
</comment>
<dbReference type="EMBL" id="JBHTKA010000001">
    <property type="protein sequence ID" value="MFD0997717.1"/>
    <property type="molecule type" value="Genomic_DNA"/>
</dbReference>
<protein>
    <submittedName>
        <fullName evidence="1">Uncharacterized protein</fullName>
    </submittedName>
</protein>
<name>A0ABW3JV38_9BACT</name>
<sequence length="65" mass="7465">MDNVNLPTVEEQIKYIVDYRDHLLEECIAAEELDETDMVQSYAKEITMVSAILKSLNKFQEVSNG</sequence>